<evidence type="ECO:0000256" key="1">
    <source>
        <dbReference type="SAM" id="Phobius"/>
    </source>
</evidence>
<dbReference type="OrthoDB" id="5588650at2"/>
<keyword evidence="1" id="KW-0812">Transmembrane</keyword>
<keyword evidence="1" id="KW-1133">Transmembrane helix</keyword>
<dbReference type="PIRSF" id="PIRSF005610">
    <property type="entry name" value="SirB"/>
    <property type="match status" value="1"/>
</dbReference>
<dbReference type="EMBL" id="CACSIO010000001">
    <property type="protein sequence ID" value="CAA0082764.1"/>
    <property type="molecule type" value="Genomic_DNA"/>
</dbReference>
<feature type="transmembrane region" description="Helical" evidence="1">
    <location>
        <begin position="99"/>
        <end position="117"/>
    </location>
</feature>
<dbReference type="PANTHER" id="PTHR39594:SF1">
    <property type="entry name" value="PROTEIN YCHQ"/>
    <property type="match status" value="1"/>
</dbReference>
<keyword evidence="3" id="KW-1185">Reference proteome</keyword>
<feature type="transmembrane region" description="Helical" evidence="1">
    <location>
        <begin position="67"/>
        <end position="87"/>
    </location>
</feature>
<evidence type="ECO:0000313" key="3">
    <source>
        <dbReference type="Proteomes" id="UP000441399"/>
    </source>
</evidence>
<proteinExistence type="predicted"/>
<gene>
    <name evidence="2" type="primary">ychQ</name>
    <name evidence="2" type="ORF">OPDIPICF_00452</name>
</gene>
<evidence type="ECO:0000313" key="2">
    <source>
        <dbReference type="EMBL" id="CAA0082764.1"/>
    </source>
</evidence>
<protein>
    <submittedName>
        <fullName evidence="2">Protein YchQ</fullName>
    </submittedName>
</protein>
<reference evidence="2 3" key="1">
    <citation type="submission" date="2019-11" db="EMBL/GenBank/DDBJ databases">
        <authorList>
            <person name="Holert J."/>
        </authorList>
    </citation>
    <scope>NUCLEOTIDE SEQUENCE [LARGE SCALE GENOMIC DNA]</scope>
    <source>
        <strain evidence="2">SB11_3</strain>
    </source>
</reference>
<name>A0A5S9N1A9_9GAMM</name>
<accession>A0A5S9N1A9</accession>
<dbReference type="Pfam" id="PF04247">
    <property type="entry name" value="SirB"/>
    <property type="match status" value="1"/>
</dbReference>
<dbReference type="GO" id="GO:0005886">
    <property type="term" value="C:plasma membrane"/>
    <property type="evidence" value="ECO:0007669"/>
    <property type="project" value="TreeGrafter"/>
</dbReference>
<dbReference type="PANTHER" id="PTHR39594">
    <property type="entry name" value="PROTEIN YCHQ"/>
    <property type="match status" value="1"/>
</dbReference>
<sequence>MYMALKHSHMMLALLTFLFFLTRSTWAFQGSALLEKKFVKIAPHIIDTFLLLTAIGLVLVTGFYPFVYGWVTAKIFALVAYIVFGLFTIKKAKNNTQRAVFFTLAVVTFLYMGNVAVSKNALFFLGA</sequence>
<organism evidence="2 3">
    <name type="scientific">BD1-7 clade bacterium</name>
    <dbReference type="NCBI Taxonomy" id="2029982"/>
    <lineage>
        <taxon>Bacteria</taxon>
        <taxon>Pseudomonadati</taxon>
        <taxon>Pseudomonadota</taxon>
        <taxon>Gammaproteobacteria</taxon>
        <taxon>Cellvibrionales</taxon>
        <taxon>Spongiibacteraceae</taxon>
        <taxon>BD1-7 clade</taxon>
    </lineage>
</organism>
<dbReference type="InterPro" id="IPR007360">
    <property type="entry name" value="SirB"/>
</dbReference>
<keyword evidence="1" id="KW-0472">Membrane</keyword>
<dbReference type="AlphaFoldDB" id="A0A5S9N1A9"/>
<dbReference type="Proteomes" id="UP000441399">
    <property type="component" value="Unassembled WGS sequence"/>
</dbReference>